<evidence type="ECO:0000313" key="13">
    <source>
        <dbReference type="Proteomes" id="UP000054092"/>
    </source>
</evidence>
<dbReference type="PANTHER" id="PTHR30182:SF12">
    <property type="entry name" value="L-SERINE DEHYDRATASE, BETA CHAIN-RELATED"/>
    <property type="match status" value="1"/>
</dbReference>
<dbReference type="PROSITE" id="PS51671">
    <property type="entry name" value="ACT"/>
    <property type="match status" value="1"/>
</dbReference>
<evidence type="ECO:0000256" key="6">
    <source>
        <dbReference type="ARBA" id="ARBA00023004"/>
    </source>
</evidence>
<comment type="similarity">
    <text evidence="2 10">Belongs to the iron-sulfur dependent L-serine dehydratase family.</text>
</comment>
<dbReference type="InterPro" id="IPR045865">
    <property type="entry name" value="ACT-like_dom_sf"/>
</dbReference>
<feature type="domain" description="ACT" evidence="11">
    <location>
        <begin position="144"/>
        <end position="217"/>
    </location>
</feature>
<dbReference type="EC" id="4.3.1.17" evidence="10"/>
<evidence type="ECO:0000256" key="2">
    <source>
        <dbReference type="ARBA" id="ARBA00008636"/>
    </source>
</evidence>
<dbReference type="Proteomes" id="UP000054092">
    <property type="component" value="Unassembled WGS sequence"/>
</dbReference>
<evidence type="ECO:0000256" key="4">
    <source>
        <dbReference type="ARBA" id="ARBA00022485"/>
    </source>
</evidence>
<name>A0A101HNM6_9BACT</name>
<evidence type="ECO:0000256" key="9">
    <source>
        <dbReference type="ARBA" id="ARBA00049406"/>
    </source>
</evidence>
<dbReference type="AlphaFoldDB" id="A0A101HNM6"/>
<dbReference type="InterPro" id="IPR051318">
    <property type="entry name" value="Fe-S_L-Ser"/>
</dbReference>
<sequence>MLLDIIGPAIVGPSSSHTAGMARLGRAFRSLFARTPTEVGFVLNSPLYATFRGHGTDRALIGGIMGIKESDPQLRDSFRIAKEKGIYFTFEEEDMGDLHPNTVRINGSTGELFLSMTGASIGGGSIRITSINDFDTDVSGKYPSFVILNSDVPGALSQIVGEISSSDMNISNLFLSRVDPFRREALCVVELDNEPDESLLSAIKRLQVVKKVSYLERLDSSI</sequence>
<dbReference type="SUPFAM" id="SSF55021">
    <property type="entry name" value="ACT-like"/>
    <property type="match status" value="1"/>
</dbReference>
<dbReference type="Gene3D" id="3.30.1330.90">
    <property type="entry name" value="D-3-phosphoglycerate dehydrogenase, domain 3"/>
    <property type="match status" value="1"/>
</dbReference>
<dbReference type="SUPFAM" id="SSF143548">
    <property type="entry name" value="Serine metabolism enzymes domain"/>
    <property type="match status" value="1"/>
</dbReference>
<evidence type="ECO:0000259" key="11">
    <source>
        <dbReference type="PROSITE" id="PS51671"/>
    </source>
</evidence>
<accession>A0A101HNM6</accession>
<evidence type="ECO:0000256" key="7">
    <source>
        <dbReference type="ARBA" id="ARBA00023014"/>
    </source>
</evidence>
<dbReference type="Pfam" id="PF03315">
    <property type="entry name" value="SDH_beta"/>
    <property type="match status" value="1"/>
</dbReference>
<dbReference type="NCBIfam" id="TIGR00719">
    <property type="entry name" value="sda_beta"/>
    <property type="match status" value="1"/>
</dbReference>
<evidence type="ECO:0000256" key="1">
    <source>
        <dbReference type="ARBA" id="ARBA00001966"/>
    </source>
</evidence>
<dbReference type="InterPro" id="IPR002912">
    <property type="entry name" value="ACT_dom"/>
</dbReference>
<keyword evidence="6 10" id="KW-0408">Iron</keyword>
<evidence type="ECO:0000256" key="3">
    <source>
        <dbReference type="ARBA" id="ARBA00022432"/>
    </source>
</evidence>
<proteinExistence type="inferred from homology"/>
<dbReference type="InterPro" id="IPR029009">
    <property type="entry name" value="ASB_dom_sf"/>
</dbReference>
<comment type="cofactor">
    <cofactor evidence="1 10">
        <name>[4Fe-4S] cluster</name>
        <dbReference type="ChEBI" id="CHEBI:49883"/>
    </cofactor>
</comment>
<keyword evidence="8 10" id="KW-0456">Lyase</keyword>
<evidence type="ECO:0000256" key="10">
    <source>
        <dbReference type="RuleBase" id="RU366059"/>
    </source>
</evidence>
<dbReference type="InterPro" id="IPR005131">
    <property type="entry name" value="Ser_deHydtase_bsu"/>
</dbReference>
<dbReference type="GO" id="GO:0051539">
    <property type="term" value="F:4 iron, 4 sulfur cluster binding"/>
    <property type="evidence" value="ECO:0007669"/>
    <property type="project" value="UniProtKB-UniRule"/>
</dbReference>
<keyword evidence="5 10" id="KW-0479">Metal-binding</keyword>
<dbReference type="EMBL" id="LGGP01000209">
    <property type="protein sequence ID" value="KUK80074.1"/>
    <property type="molecule type" value="Genomic_DNA"/>
</dbReference>
<dbReference type="PIRSF" id="PIRSF036692">
    <property type="entry name" value="SDH_B"/>
    <property type="match status" value="1"/>
</dbReference>
<dbReference type="PATRIC" id="fig|1184387.3.peg.1624"/>
<dbReference type="Gene3D" id="3.30.70.260">
    <property type="match status" value="1"/>
</dbReference>
<dbReference type="InterPro" id="IPR004643">
    <property type="entry name" value="Fe-S_L-Ser_bsu"/>
</dbReference>
<keyword evidence="3 10" id="KW-0312">Gluconeogenesis</keyword>
<dbReference type="GO" id="GO:0006094">
    <property type="term" value="P:gluconeogenesis"/>
    <property type="evidence" value="ECO:0007669"/>
    <property type="project" value="UniProtKB-KW"/>
</dbReference>
<evidence type="ECO:0000256" key="5">
    <source>
        <dbReference type="ARBA" id="ARBA00022723"/>
    </source>
</evidence>
<keyword evidence="7 10" id="KW-0411">Iron-sulfur</keyword>
<evidence type="ECO:0000256" key="8">
    <source>
        <dbReference type="ARBA" id="ARBA00023239"/>
    </source>
</evidence>
<organism evidence="12 13">
    <name type="scientific">Mesotoga prima</name>
    <dbReference type="NCBI Taxonomy" id="1184387"/>
    <lineage>
        <taxon>Bacteria</taxon>
        <taxon>Thermotogati</taxon>
        <taxon>Thermotogota</taxon>
        <taxon>Thermotogae</taxon>
        <taxon>Kosmotogales</taxon>
        <taxon>Kosmotogaceae</taxon>
        <taxon>Mesotoga</taxon>
    </lineage>
</organism>
<evidence type="ECO:0000313" key="12">
    <source>
        <dbReference type="EMBL" id="KUK80074.1"/>
    </source>
</evidence>
<comment type="caution">
    <text evidence="12">The sequence shown here is derived from an EMBL/GenBank/DDBJ whole genome shotgun (WGS) entry which is preliminary data.</text>
</comment>
<protein>
    <recommendedName>
        <fullName evidence="10">L-serine dehydratase</fullName>
        <ecNumber evidence="10">4.3.1.17</ecNumber>
    </recommendedName>
</protein>
<keyword evidence="4 10" id="KW-0004">4Fe-4S</keyword>
<gene>
    <name evidence="12" type="ORF">XD94_1186</name>
</gene>
<dbReference type="GO" id="GO:0003941">
    <property type="term" value="F:L-serine ammonia-lyase activity"/>
    <property type="evidence" value="ECO:0007669"/>
    <property type="project" value="UniProtKB-UniRule"/>
</dbReference>
<comment type="catalytic activity">
    <reaction evidence="9 10">
        <text>L-serine = pyruvate + NH4(+)</text>
        <dbReference type="Rhea" id="RHEA:19169"/>
        <dbReference type="ChEBI" id="CHEBI:15361"/>
        <dbReference type="ChEBI" id="CHEBI:28938"/>
        <dbReference type="ChEBI" id="CHEBI:33384"/>
        <dbReference type="EC" id="4.3.1.17"/>
    </reaction>
</comment>
<reference evidence="13" key="1">
    <citation type="journal article" date="2015" name="MBio">
        <title>Genome-Resolved Metagenomic Analysis Reveals Roles for Candidate Phyla and Other Microbial Community Members in Biogeochemical Transformations in Oil Reservoirs.</title>
        <authorList>
            <person name="Hu P."/>
            <person name="Tom L."/>
            <person name="Singh A."/>
            <person name="Thomas B.C."/>
            <person name="Baker B.J."/>
            <person name="Piceno Y.M."/>
            <person name="Andersen G.L."/>
            <person name="Banfield J.F."/>
        </authorList>
    </citation>
    <scope>NUCLEOTIDE SEQUENCE [LARGE SCALE GENOMIC DNA]</scope>
</reference>
<dbReference type="PANTHER" id="PTHR30182">
    <property type="entry name" value="L-SERINE DEHYDRATASE"/>
    <property type="match status" value="1"/>
</dbReference>
<dbReference type="GO" id="GO:0046872">
    <property type="term" value="F:metal ion binding"/>
    <property type="evidence" value="ECO:0007669"/>
    <property type="project" value="UniProtKB-KW"/>
</dbReference>